<dbReference type="RefSeq" id="XP_031439234.1">
    <property type="nucleotide sequence ID" value="XM_031583374.1"/>
</dbReference>
<protein>
    <submittedName>
        <fullName evidence="3">Cation channel sperm-associated protein subunit beta-like</fullName>
    </submittedName>
</protein>
<dbReference type="AlphaFoldDB" id="A0A6P8GJ87"/>
<proteinExistence type="predicted"/>
<accession>A0A6P8GJ87</accession>
<dbReference type="GO" id="GO:0036128">
    <property type="term" value="C:CatSper complex"/>
    <property type="evidence" value="ECO:0007669"/>
    <property type="project" value="InterPro"/>
</dbReference>
<dbReference type="OrthoDB" id="2159869at2759"/>
<dbReference type="GO" id="GO:0005929">
    <property type="term" value="C:cilium"/>
    <property type="evidence" value="ECO:0007669"/>
    <property type="project" value="TreeGrafter"/>
</dbReference>
<dbReference type="InterPro" id="IPR028748">
    <property type="entry name" value="CATSPERB"/>
</dbReference>
<sequence length="142" mass="15807">MFQGFEALHAKAQLLETLKGTMLDVTREPILQWTIGKEISPQAILLHEHSIIKMRVTQSPCASDVAVMAPIFKPGGNTGIILSVTKSSFTSNDRWFNVTEELYRLQTLEKGPRECTSPLENFILDTSWIGSGDGTGVYLFFT</sequence>
<name>A0A6P8GJ87_CLUHA</name>
<dbReference type="InterPro" id="IPR048788">
    <property type="entry name" value="CATSPERB_2nd"/>
</dbReference>
<evidence type="ECO:0000313" key="2">
    <source>
        <dbReference type="Proteomes" id="UP000515152"/>
    </source>
</evidence>
<evidence type="ECO:0000259" key="1">
    <source>
        <dbReference type="Pfam" id="PF21548"/>
    </source>
</evidence>
<keyword evidence="2" id="KW-1185">Reference proteome</keyword>
<dbReference type="KEGG" id="char:116224197"/>
<feature type="domain" description="Cation channel sperm-associated auxiliary subunit beta 2nd" evidence="1">
    <location>
        <begin position="50"/>
        <end position="104"/>
    </location>
</feature>
<dbReference type="Proteomes" id="UP000515152">
    <property type="component" value="Chromosome 16"/>
</dbReference>
<dbReference type="Pfam" id="PF21548">
    <property type="entry name" value="CATSPERB_2nd"/>
    <property type="match status" value="1"/>
</dbReference>
<organism evidence="2 3">
    <name type="scientific">Clupea harengus</name>
    <name type="common">Atlantic herring</name>
    <dbReference type="NCBI Taxonomy" id="7950"/>
    <lineage>
        <taxon>Eukaryota</taxon>
        <taxon>Metazoa</taxon>
        <taxon>Chordata</taxon>
        <taxon>Craniata</taxon>
        <taxon>Vertebrata</taxon>
        <taxon>Euteleostomi</taxon>
        <taxon>Actinopterygii</taxon>
        <taxon>Neopterygii</taxon>
        <taxon>Teleostei</taxon>
        <taxon>Clupei</taxon>
        <taxon>Clupeiformes</taxon>
        <taxon>Clupeoidei</taxon>
        <taxon>Clupeidae</taxon>
        <taxon>Clupea</taxon>
    </lineage>
</organism>
<dbReference type="PANTHER" id="PTHR14705">
    <property type="entry name" value="CATION CHANNEL SPERM-ASSOCIATED PROTEIN SUBUNIT BETA"/>
    <property type="match status" value="1"/>
</dbReference>
<dbReference type="PANTHER" id="PTHR14705:SF0">
    <property type="entry name" value="CATION CHANNEL SPERM-ASSOCIATED AUXILIARY SUBUNIT BETA"/>
    <property type="match status" value="1"/>
</dbReference>
<gene>
    <name evidence="3" type="primary">LOC116224197</name>
</gene>
<dbReference type="GeneID" id="116224197"/>
<evidence type="ECO:0000313" key="3">
    <source>
        <dbReference type="RefSeq" id="XP_031439234.1"/>
    </source>
</evidence>
<reference evidence="3" key="1">
    <citation type="submission" date="2025-08" db="UniProtKB">
        <authorList>
            <consortium name="RefSeq"/>
        </authorList>
    </citation>
    <scope>IDENTIFICATION</scope>
</reference>